<dbReference type="GO" id="GO:0005525">
    <property type="term" value="F:GTP binding"/>
    <property type="evidence" value="ECO:0007669"/>
    <property type="project" value="UniProtKB-KW"/>
</dbReference>
<dbReference type="InterPro" id="IPR045063">
    <property type="entry name" value="Dynamin_N"/>
</dbReference>
<evidence type="ECO:0000256" key="5">
    <source>
        <dbReference type="ARBA" id="ARBA00023134"/>
    </source>
</evidence>
<dbReference type="Pfam" id="PF00350">
    <property type="entry name" value="Dynamin_N"/>
    <property type="match status" value="1"/>
</dbReference>
<dbReference type="InterPro" id="IPR030381">
    <property type="entry name" value="G_DYNAMIN_dom"/>
</dbReference>
<dbReference type="SUPFAM" id="SSF52540">
    <property type="entry name" value="P-loop containing nucleoside triphosphate hydrolases"/>
    <property type="match status" value="1"/>
</dbReference>
<evidence type="ECO:0000256" key="4">
    <source>
        <dbReference type="ARBA" id="ARBA00023054"/>
    </source>
</evidence>
<evidence type="ECO:0000259" key="7">
    <source>
        <dbReference type="PROSITE" id="PS51718"/>
    </source>
</evidence>
<keyword evidence="2" id="KW-0547">Nucleotide-binding</keyword>
<dbReference type="PANTHER" id="PTHR10465">
    <property type="entry name" value="TRANSMEMBRANE GTPASE FZO1"/>
    <property type="match status" value="1"/>
</dbReference>
<reference evidence="8" key="1">
    <citation type="submission" date="2022-07" db="EMBL/GenBank/DDBJ databases">
        <title>Complete genome of MD9.</title>
        <authorList>
            <person name="Cao G."/>
        </authorList>
    </citation>
    <scope>NUCLEOTIDE SEQUENCE</scope>
    <source>
        <strain evidence="8">MD9</strain>
    </source>
</reference>
<protein>
    <submittedName>
        <fullName evidence="8">Dynamin family protein</fullName>
    </submittedName>
</protein>
<dbReference type="InterPro" id="IPR027417">
    <property type="entry name" value="P-loop_NTPase"/>
</dbReference>
<sequence>MHESTIELFRDESLRLLQVEIDLLQRMKDAKGVVVEEHAEEHQTFSSASIDKDLKMLSGEMSKLERLEMVLAVVGTMKAGKSTTINAIVGTEVLPNRNRPMTALPTRIRHTPGVKEPVLLLENNGPINALVDKLRKVISKSGGKEILAANAHDKDMTALLQFILSKQPFEHRHEGPEAIFWFLRSLNDLVRLSQALEVEFPFDCYASIDDIPVIDVEFAHLANLPGSVGSLTLLDTPGPNEAGQVHLRHMLHEQLKNASAVLAVLDFTQLKSDADHQVREALEEIADVAQGRMFALVNKFDEKDRNSDNAEQTQNLVAESLLKGRLDVSQVFPVSSKLGDLANRAKRELDINGCLPPINGEINAWVEDFGKAAFGAMWEMQIEDPDTVRKTADLLWKASKFSEPLDNVIRKAHSQAAMLAISSAAAKLVDISSKLNNFLDVREVALGKSAEELVGQINSLLGDIERISDLERQTHADTKKALKNIKVRMERAFDAIRSDINDEISEGFIAAKKTEEQQSIETAIASSMGSLRGFLGVWDALKRQTAGQTKQASRKSGSKFGREFDEDNPIISLNSREDAEKVVKDIEEGVQQIIDSNESRLIKDSDQILKDFRVTFEEDISTQASSIIGELNQRLNGCGFSIEIKMPYTPALSMREGRGELLRGVIESKQRAVTKRRRTTSLWGRLCEVFDTDDWGWETYSSTVGYYEVDIDKVKGSIDKTIDTLFAALATAMLETIEKPLEESVKQFFNELKLAVESLRSDLAQSIRDKQTSQEQQKALAERLAEFKRQVPGLQQDSAALKRDVQPQESEVMA</sequence>
<feature type="domain" description="Dynamin-type G" evidence="7">
    <location>
        <begin position="65"/>
        <end position="404"/>
    </location>
</feature>
<keyword evidence="6" id="KW-0472">Membrane</keyword>
<dbReference type="GO" id="GO:0016020">
    <property type="term" value="C:membrane"/>
    <property type="evidence" value="ECO:0007669"/>
    <property type="project" value="UniProtKB-SubCell"/>
</dbReference>
<evidence type="ECO:0000256" key="2">
    <source>
        <dbReference type="ARBA" id="ARBA00022741"/>
    </source>
</evidence>
<evidence type="ECO:0000313" key="8">
    <source>
        <dbReference type="EMBL" id="UUC21421.1"/>
    </source>
</evidence>
<keyword evidence="4" id="KW-0175">Coiled coil</keyword>
<dbReference type="EMBL" id="CP101700">
    <property type="protein sequence ID" value="UUC21421.1"/>
    <property type="molecule type" value="Genomic_DNA"/>
</dbReference>
<gene>
    <name evidence="8" type="ORF">NOV18_13435</name>
</gene>
<name>A0AAJ5HX41_9PSED</name>
<accession>A0AAJ5HX41</accession>
<dbReference type="GO" id="GO:0003924">
    <property type="term" value="F:GTPase activity"/>
    <property type="evidence" value="ECO:0007669"/>
    <property type="project" value="InterPro"/>
</dbReference>
<dbReference type="RefSeq" id="WP_256382131.1">
    <property type="nucleotide sequence ID" value="NZ_CP101700.1"/>
</dbReference>
<dbReference type="PANTHER" id="PTHR10465:SF0">
    <property type="entry name" value="SARCALUMENIN"/>
    <property type="match status" value="1"/>
</dbReference>
<dbReference type="InterPro" id="IPR027094">
    <property type="entry name" value="Mitofusin_fam"/>
</dbReference>
<dbReference type="PROSITE" id="PS51718">
    <property type="entry name" value="G_DYNAMIN_2"/>
    <property type="match status" value="1"/>
</dbReference>
<keyword evidence="5" id="KW-0342">GTP-binding</keyword>
<keyword evidence="3" id="KW-0378">Hydrolase</keyword>
<evidence type="ECO:0000256" key="1">
    <source>
        <dbReference type="ARBA" id="ARBA00004370"/>
    </source>
</evidence>
<proteinExistence type="predicted"/>
<organism evidence="8 9">
    <name type="scientific">Pseudomonas asiatica</name>
    <dbReference type="NCBI Taxonomy" id="2219225"/>
    <lineage>
        <taxon>Bacteria</taxon>
        <taxon>Pseudomonadati</taxon>
        <taxon>Pseudomonadota</taxon>
        <taxon>Gammaproteobacteria</taxon>
        <taxon>Pseudomonadales</taxon>
        <taxon>Pseudomonadaceae</taxon>
        <taxon>Pseudomonas</taxon>
    </lineage>
</organism>
<dbReference type="Proteomes" id="UP001058744">
    <property type="component" value="Chromosome"/>
</dbReference>
<comment type="subcellular location">
    <subcellularLocation>
        <location evidence="1">Membrane</location>
    </subcellularLocation>
</comment>
<evidence type="ECO:0000256" key="3">
    <source>
        <dbReference type="ARBA" id="ARBA00022801"/>
    </source>
</evidence>
<dbReference type="Gene3D" id="3.40.50.300">
    <property type="entry name" value="P-loop containing nucleotide triphosphate hydrolases"/>
    <property type="match status" value="1"/>
</dbReference>
<dbReference type="CDD" id="cd00882">
    <property type="entry name" value="Ras_like_GTPase"/>
    <property type="match status" value="1"/>
</dbReference>
<evidence type="ECO:0000313" key="9">
    <source>
        <dbReference type="Proteomes" id="UP001058744"/>
    </source>
</evidence>
<dbReference type="AlphaFoldDB" id="A0AAJ5HX41"/>
<evidence type="ECO:0000256" key="6">
    <source>
        <dbReference type="ARBA" id="ARBA00023136"/>
    </source>
</evidence>